<organism evidence="1 2">
    <name type="scientific">Ampelomyces quisqualis</name>
    <name type="common">Powdery mildew agent</name>
    <dbReference type="NCBI Taxonomy" id="50730"/>
    <lineage>
        <taxon>Eukaryota</taxon>
        <taxon>Fungi</taxon>
        <taxon>Dikarya</taxon>
        <taxon>Ascomycota</taxon>
        <taxon>Pezizomycotina</taxon>
        <taxon>Dothideomycetes</taxon>
        <taxon>Pleosporomycetidae</taxon>
        <taxon>Pleosporales</taxon>
        <taxon>Pleosporineae</taxon>
        <taxon>Phaeosphaeriaceae</taxon>
        <taxon>Ampelomyces</taxon>
    </lineage>
</organism>
<gene>
    <name evidence="1" type="ORF">BDU57DRAFT_103375</name>
</gene>
<dbReference type="AlphaFoldDB" id="A0A6A5Q9L0"/>
<dbReference type="EMBL" id="ML979144">
    <property type="protein sequence ID" value="KAF1911416.1"/>
    <property type="molecule type" value="Genomic_DNA"/>
</dbReference>
<proteinExistence type="predicted"/>
<dbReference type="OrthoDB" id="74545at2759"/>
<protein>
    <recommendedName>
        <fullName evidence="3">Reverse transcriptase domain-containing protein</fullName>
    </recommendedName>
</protein>
<reference evidence="1" key="1">
    <citation type="journal article" date="2020" name="Stud. Mycol.">
        <title>101 Dothideomycetes genomes: a test case for predicting lifestyles and emergence of pathogens.</title>
        <authorList>
            <person name="Haridas S."/>
            <person name="Albert R."/>
            <person name="Binder M."/>
            <person name="Bloem J."/>
            <person name="Labutti K."/>
            <person name="Salamov A."/>
            <person name="Andreopoulos B."/>
            <person name="Baker S."/>
            <person name="Barry K."/>
            <person name="Bills G."/>
            <person name="Bluhm B."/>
            <person name="Cannon C."/>
            <person name="Castanera R."/>
            <person name="Culley D."/>
            <person name="Daum C."/>
            <person name="Ezra D."/>
            <person name="Gonzalez J."/>
            <person name="Henrissat B."/>
            <person name="Kuo A."/>
            <person name="Liang C."/>
            <person name="Lipzen A."/>
            <person name="Lutzoni F."/>
            <person name="Magnuson J."/>
            <person name="Mondo S."/>
            <person name="Nolan M."/>
            <person name="Ohm R."/>
            <person name="Pangilinan J."/>
            <person name="Park H.-J."/>
            <person name="Ramirez L."/>
            <person name="Alfaro M."/>
            <person name="Sun H."/>
            <person name="Tritt A."/>
            <person name="Yoshinaga Y."/>
            <person name="Zwiers L.-H."/>
            <person name="Turgeon B."/>
            <person name="Goodwin S."/>
            <person name="Spatafora J."/>
            <person name="Crous P."/>
            <person name="Grigoriev I."/>
        </authorList>
    </citation>
    <scope>NUCLEOTIDE SEQUENCE</scope>
    <source>
        <strain evidence="1">HMLAC05119</strain>
    </source>
</reference>
<sequence>MDAMPQLLISPLLREAADFKIDELNRAKDDFISRYHANVGHTTKSSTVMRVKSLLGDVIKLNPELEDDDDLGIISRYVERADDHSVSQSKFLKFEQQIRKKLDKHLSRLGVSTLHVELMKEVMDAGRTTASLSANPSGTDLDDDFEVVGGGELDEVLEKFEKQTFTSEDVDTEAIDAHLSGLFTRPIDKVLLDNVRDDLGTFGEEVLADGMEIDDEYLTWCIADLLRSDIVGEDKKATLAGYLRSPIALRELTSILNAKSIRNWNYKNADQGLPVTASQDYDGQYHIVFEESIIDLLFLYCLGIGWAMKLKSCLKTLARGAGSFDVTFLTPEQTNKREYFLGRNPAKPQTQTPLPSTVCSACHPPYPPAPMPPPPPPGMCPSPPPPLGMCPPPPPDPNMYLHHLPPRKIKMKNKVKYSWLMPPPPPSYGNLNSTRREKYIREFFMSRLPAENGSIPKVTPQEEVQASLIKTLVLEKHLRKAFDGEVYSGSAQFKSLAASLPHQTVLTVLKFIGMPEAFLGFFERYLSAKLNIGPAVRGAPDRVLPRARGVPEGHSLEMFFTETVMFFLELDVRQKAQSYLYRLGDSCHFVGDVEQYLAYEEQVAKFADVMGLDVEFADTQSIGLVTHHSGTTAISGPGVVSYARRVKKQLSICTTVFDWVRVWNITIGTYAAHLFGPLVNIMGKAHLDNVRNTYKIMFDIILDNRDLTTHLTHLLLTHLHLSPSFPIEPFAYLPPAYGGLGVKNPFITLNLADSIATDPNTAFQDYLDSEENYFTRAASNYALLDAQGRARKIQAIFDNDTTRMDAALGPTRDLSAFMRKEELTTHRENAPYPALPMPPFPAPWTPTPTPSLTTVYEDLLRAPFDVVLSSEKVGDDVRRLAGKGGMRSWRNLSGEEKWVLQLYGDECFEAYGGLEIWVGEMVPREVLRIVRGGVLEEGNEDDGSSVSDLTEP</sequence>
<dbReference type="PANTHER" id="PTHR37015:SF2">
    <property type="entry name" value="REVERSE TRANSCRIPTASE DOMAIN-CONTAINING PROTEIN"/>
    <property type="match status" value="1"/>
</dbReference>
<dbReference type="Proteomes" id="UP000800096">
    <property type="component" value="Unassembled WGS sequence"/>
</dbReference>
<dbReference type="PANTHER" id="PTHR37015">
    <property type="entry name" value="REVERSE TRANSCRIPTASE DOMAIN-CONTAINING PROTEIN"/>
    <property type="match status" value="1"/>
</dbReference>
<evidence type="ECO:0000313" key="2">
    <source>
        <dbReference type="Proteomes" id="UP000800096"/>
    </source>
</evidence>
<name>A0A6A5Q9L0_AMPQU</name>
<accession>A0A6A5Q9L0</accession>
<evidence type="ECO:0000313" key="1">
    <source>
        <dbReference type="EMBL" id="KAF1911416.1"/>
    </source>
</evidence>
<evidence type="ECO:0008006" key="3">
    <source>
        <dbReference type="Google" id="ProtNLM"/>
    </source>
</evidence>
<keyword evidence="2" id="KW-1185">Reference proteome</keyword>